<dbReference type="Proteomes" id="UP001501442">
    <property type="component" value="Unassembled WGS sequence"/>
</dbReference>
<proteinExistence type="predicted"/>
<sequence>MFPTRFVSPSDFGALAANSAKQAFEADFDGLGDRRSGVSRRAPAGARLSTSDEFRRATASLRRMRATPSYSAVRNGAADSDDPAGHHFCQ</sequence>
<comment type="caution">
    <text evidence="2">The sequence shown here is derived from an EMBL/GenBank/DDBJ whole genome shotgun (WGS) entry which is preliminary data.</text>
</comment>
<organism evidence="2 3">
    <name type="scientific">Actinoallomurus vinaceus</name>
    <dbReference type="NCBI Taxonomy" id="1080074"/>
    <lineage>
        <taxon>Bacteria</taxon>
        <taxon>Bacillati</taxon>
        <taxon>Actinomycetota</taxon>
        <taxon>Actinomycetes</taxon>
        <taxon>Streptosporangiales</taxon>
        <taxon>Thermomonosporaceae</taxon>
        <taxon>Actinoallomurus</taxon>
    </lineage>
</organism>
<dbReference type="EMBL" id="BAABHK010000006">
    <property type="protein sequence ID" value="GAA4628247.1"/>
    <property type="molecule type" value="Genomic_DNA"/>
</dbReference>
<evidence type="ECO:0000256" key="1">
    <source>
        <dbReference type="SAM" id="MobiDB-lite"/>
    </source>
</evidence>
<feature type="region of interest" description="Disordered" evidence="1">
    <location>
        <begin position="30"/>
        <end position="53"/>
    </location>
</feature>
<keyword evidence="3" id="KW-1185">Reference proteome</keyword>
<protein>
    <submittedName>
        <fullName evidence="2">Uncharacterized protein</fullName>
    </submittedName>
</protein>
<evidence type="ECO:0000313" key="2">
    <source>
        <dbReference type="EMBL" id="GAA4628247.1"/>
    </source>
</evidence>
<feature type="region of interest" description="Disordered" evidence="1">
    <location>
        <begin position="65"/>
        <end position="90"/>
    </location>
</feature>
<name>A0ABP8UBA6_9ACTN</name>
<evidence type="ECO:0000313" key="3">
    <source>
        <dbReference type="Proteomes" id="UP001501442"/>
    </source>
</evidence>
<reference evidence="3" key="1">
    <citation type="journal article" date="2019" name="Int. J. Syst. Evol. Microbiol.">
        <title>The Global Catalogue of Microorganisms (GCM) 10K type strain sequencing project: providing services to taxonomists for standard genome sequencing and annotation.</title>
        <authorList>
            <consortium name="The Broad Institute Genomics Platform"/>
            <consortium name="The Broad Institute Genome Sequencing Center for Infectious Disease"/>
            <person name="Wu L."/>
            <person name="Ma J."/>
        </authorList>
    </citation>
    <scope>NUCLEOTIDE SEQUENCE [LARGE SCALE GENOMIC DNA]</scope>
    <source>
        <strain evidence="3">JCM 17939</strain>
    </source>
</reference>
<accession>A0ABP8UBA6</accession>
<gene>
    <name evidence="2" type="ORF">GCM10023196_043770</name>
</gene>